<evidence type="ECO:0000313" key="3">
    <source>
        <dbReference type="Proteomes" id="UP000035287"/>
    </source>
</evidence>
<dbReference type="GO" id="GO:0004126">
    <property type="term" value="F:cytidine deaminase activity"/>
    <property type="evidence" value="ECO:0007669"/>
    <property type="project" value="UniProtKB-ARBA"/>
</dbReference>
<evidence type="ECO:0000256" key="1">
    <source>
        <dbReference type="ARBA" id="ARBA00006576"/>
    </source>
</evidence>
<comment type="similarity">
    <text evidence="1">Belongs to the cytidine and deoxycytidylate deaminase family.</text>
</comment>
<protein>
    <submittedName>
        <fullName evidence="2">Uncharacterized protein</fullName>
    </submittedName>
</protein>
<dbReference type="InterPro" id="IPR016193">
    <property type="entry name" value="Cytidine_deaminase-like"/>
</dbReference>
<dbReference type="GO" id="GO:0005829">
    <property type="term" value="C:cytosol"/>
    <property type="evidence" value="ECO:0007669"/>
    <property type="project" value="TreeGrafter"/>
</dbReference>
<dbReference type="NCBIfam" id="NF004064">
    <property type="entry name" value="PRK05578.1"/>
    <property type="match status" value="1"/>
</dbReference>
<dbReference type="KEGG" id="cna:AB433_12865"/>
<organism evidence="2 3">
    <name type="scientific">Croceicoccus naphthovorans</name>
    <dbReference type="NCBI Taxonomy" id="1348774"/>
    <lineage>
        <taxon>Bacteria</taxon>
        <taxon>Pseudomonadati</taxon>
        <taxon>Pseudomonadota</taxon>
        <taxon>Alphaproteobacteria</taxon>
        <taxon>Sphingomonadales</taxon>
        <taxon>Erythrobacteraceae</taxon>
        <taxon>Croceicoccus</taxon>
    </lineage>
</organism>
<dbReference type="AlphaFoldDB" id="A0A0G3XGL1"/>
<accession>A0A0G3XGL1</accession>
<gene>
    <name evidence="2" type="ORF">AB433_12865</name>
</gene>
<dbReference type="PANTHER" id="PTHR11644">
    <property type="entry name" value="CYTIDINE DEAMINASE"/>
    <property type="match status" value="1"/>
</dbReference>
<dbReference type="EMBL" id="CP011770">
    <property type="protein sequence ID" value="AKM10655.1"/>
    <property type="molecule type" value="Genomic_DNA"/>
</dbReference>
<sequence length="145" mass="14515">MKSTTDLIALARAAALKAHAPYSGFHVGCAVESTDGQVVTGANMENACYRLGICAEQAALSAAQHAFGLRNVARVVVAGGMLADGAIGGCDPVTPCGGCRQAIHEAAALSGRDVTVISASATGDAMQEMTIAKLLPAAFGPDALD</sequence>
<dbReference type="GO" id="GO:0055086">
    <property type="term" value="P:nucleobase-containing small molecule metabolic process"/>
    <property type="evidence" value="ECO:0007669"/>
    <property type="project" value="UniProtKB-ARBA"/>
</dbReference>
<dbReference type="CDD" id="cd01283">
    <property type="entry name" value="cytidine_deaminase"/>
    <property type="match status" value="1"/>
</dbReference>
<dbReference type="PROSITE" id="PS51747">
    <property type="entry name" value="CYT_DCMP_DEAMINASES_2"/>
    <property type="match status" value="1"/>
</dbReference>
<dbReference type="Proteomes" id="UP000035287">
    <property type="component" value="Chromosome"/>
</dbReference>
<dbReference type="PANTHER" id="PTHR11644:SF2">
    <property type="entry name" value="CYTIDINE DEAMINASE"/>
    <property type="match status" value="1"/>
</dbReference>
<proteinExistence type="inferred from homology"/>
<name>A0A0G3XGL1_9SPHN</name>
<dbReference type="Pfam" id="PF00383">
    <property type="entry name" value="dCMP_cyt_deam_1"/>
    <property type="match status" value="1"/>
</dbReference>
<evidence type="ECO:0000313" key="2">
    <source>
        <dbReference type="EMBL" id="AKM10655.1"/>
    </source>
</evidence>
<dbReference type="InterPro" id="IPR050202">
    <property type="entry name" value="Cyt/Deoxycyt_deaminase"/>
</dbReference>
<dbReference type="GO" id="GO:0072527">
    <property type="term" value="P:pyrimidine-containing compound metabolic process"/>
    <property type="evidence" value="ECO:0007669"/>
    <property type="project" value="UniProtKB-ARBA"/>
</dbReference>
<dbReference type="OrthoDB" id="9795347at2"/>
<dbReference type="RefSeq" id="WP_047821501.1">
    <property type="nucleotide sequence ID" value="NZ_CP011770.1"/>
</dbReference>
<keyword evidence="3" id="KW-1185">Reference proteome</keyword>
<dbReference type="SUPFAM" id="SSF53927">
    <property type="entry name" value="Cytidine deaminase-like"/>
    <property type="match status" value="1"/>
</dbReference>
<dbReference type="GO" id="GO:0008270">
    <property type="term" value="F:zinc ion binding"/>
    <property type="evidence" value="ECO:0007669"/>
    <property type="project" value="TreeGrafter"/>
</dbReference>
<reference evidence="2 3" key="1">
    <citation type="submission" date="2015-06" db="EMBL/GenBank/DDBJ databases">
        <authorList>
            <person name="Zeng Y."/>
            <person name="Huang Y."/>
        </authorList>
    </citation>
    <scope>NUCLEOTIDE SEQUENCE [LARGE SCALE GENOMIC DNA]</scope>
    <source>
        <strain evidence="2 3">PQ-2</strain>
    </source>
</reference>
<dbReference type="Gene3D" id="3.40.140.10">
    <property type="entry name" value="Cytidine Deaminase, domain 2"/>
    <property type="match status" value="1"/>
</dbReference>
<dbReference type="STRING" id="1348774.AB433_12865"/>
<dbReference type="PATRIC" id="fig|1348774.3.peg.2704"/>
<dbReference type="InterPro" id="IPR002125">
    <property type="entry name" value="CMP_dCMP_dom"/>
</dbReference>